<organism evidence="2 3">
    <name type="scientific">Streptantibioticus cattleyicolor (strain ATCC 35852 / DSM 46488 / JCM 4925 / NBRC 14057 / NRRL 8057)</name>
    <name type="common">Streptomyces cattleya</name>
    <dbReference type="NCBI Taxonomy" id="1003195"/>
    <lineage>
        <taxon>Bacteria</taxon>
        <taxon>Bacillati</taxon>
        <taxon>Actinomycetota</taxon>
        <taxon>Actinomycetes</taxon>
        <taxon>Kitasatosporales</taxon>
        <taxon>Streptomycetaceae</taxon>
        <taxon>Streptantibioticus</taxon>
    </lineage>
</organism>
<evidence type="ECO:0000313" key="3">
    <source>
        <dbReference type="Proteomes" id="UP000007842"/>
    </source>
</evidence>
<feature type="compositionally biased region" description="Basic and acidic residues" evidence="1">
    <location>
        <begin position="1"/>
        <end position="14"/>
    </location>
</feature>
<feature type="region of interest" description="Disordered" evidence="1">
    <location>
        <begin position="1"/>
        <end position="51"/>
    </location>
</feature>
<evidence type="ECO:0000313" key="2">
    <source>
        <dbReference type="EMBL" id="AEW93764.1"/>
    </source>
</evidence>
<dbReference type="EMBL" id="CP003219">
    <property type="protein sequence ID" value="AEW93764.1"/>
    <property type="molecule type" value="Genomic_DNA"/>
</dbReference>
<name>G8WWA8_STREN</name>
<gene>
    <name evidence="2" type="ordered locus">SCATT_13930</name>
</gene>
<reference evidence="3" key="1">
    <citation type="submission" date="2011-12" db="EMBL/GenBank/DDBJ databases">
        <title>Complete genome sequence of Streptomyces cattleya strain DSM 46488.</title>
        <authorList>
            <person name="Ou H.-Y."/>
            <person name="Li P."/>
            <person name="Zhao C."/>
            <person name="O'Hagan D."/>
            <person name="Deng Z."/>
        </authorList>
    </citation>
    <scope>NUCLEOTIDE SEQUENCE [LARGE SCALE GENOMIC DNA]</scope>
    <source>
        <strain evidence="3">ATCC 35852 / DSM 46488 / JCM 4925 / NBRC 14057 / NRRL 8057</strain>
    </source>
</reference>
<dbReference type="HOGENOM" id="CLU_209892_0_0_11"/>
<dbReference type="Proteomes" id="UP000007842">
    <property type="component" value="Chromosome"/>
</dbReference>
<proteinExistence type="predicted"/>
<protein>
    <submittedName>
        <fullName evidence="2">Uncharacterized protein</fullName>
    </submittedName>
</protein>
<dbReference type="PATRIC" id="fig|1003195.29.peg.1398"/>
<evidence type="ECO:0000256" key="1">
    <source>
        <dbReference type="SAM" id="MobiDB-lite"/>
    </source>
</evidence>
<dbReference type="RefSeq" id="WP_014627595.1">
    <property type="nucleotide sequence ID" value="NC_016111.1"/>
</dbReference>
<dbReference type="AlphaFoldDB" id="G8WWA8"/>
<keyword evidence="3" id="KW-1185">Reference proteome</keyword>
<sequence>MSEARTDTADDRAHQPAALGAGGGKHRGSASSADQTDIPAHGKHRRPEDNG</sequence>
<dbReference type="KEGG" id="scy:SCATT_13930"/>
<accession>G8WWA8</accession>